<dbReference type="EMBL" id="QOQW01000004">
    <property type="protein sequence ID" value="RCK80906.1"/>
    <property type="molecule type" value="Genomic_DNA"/>
</dbReference>
<dbReference type="PROSITE" id="PS51257">
    <property type="entry name" value="PROKAR_LIPOPROTEIN"/>
    <property type="match status" value="1"/>
</dbReference>
<dbReference type="Proteomes" id="UP000252355">
    <property type="component" value="Unassembled WGS sequence"/>
</dbReference>
<organism evidence="1 2">
    <name type="scientific">Candidatus Ozemobacter sibiricus</name>
    <dbReference type="NCBI Taxonomy" id="2268124"/>
    <lineage>
        <taxon>Bacteria</taxon>
        <taxon>Candidatus Ozemobacteria</taxon>
        <taxon>Candidatus Ozemobacterales</taxon>
        <taxon>Candidatus Ozemobacteraceae</taxon>
        <taxon>Candidatus Ozemobacter</taxon>
    </lineage>
</organism>
<proteinExistence type="predicted"/>
<evidence type="ECO:0000313" key="2">
    <source>
        <dbReference type="Proteomes" id="UP000252355"/>
    </source>
</evidence>
<sequence>MARSWFHALPPFGGSCEPAGPLVNRPTAPWRVDLARITTDATSSRYPASCFLSIARSSTRQLAGSH</sequence>
<gene>
    <name evidence="1" type="ORF">OZSIB_2794</name>
</gene>
<name>A0A367ZSA0_9BACT</name>
<dbReference type="AlphaFoldDB" id="A0A367ZSA0"/>
<accession>A0A367ZSA0</accession>
<comment type="caution">
    <text evidence="1">The sequence shown here is derived from an EMBL/GenBank/DDBJ whole genome shotgun (WGS) entry which is preliminary data.</text>
</comment>
<evidence type="ECO:0000313" key="1">
    <source>
        <dbReference type="EMBL" id="RCK80906.1"/>
    </source>
</evidence>
<protein>
    <submittedName>
        <fullName evidence="1">Uncharacterized protein</fullName>
    </submittedName>
</protein>
<reference evidence="1 2" key="1">
    <citation type="submission" date="2018-05" db="EMBL/GenBank/DDBJ databases">
        <title>A metagenomic window into the 2 km-deep terrestrial subsurface aquifer revealed taxonomically and functionally diverse microbial community comprising novel uncultured bacterial lineages.</title>
        <authorList>
            <person name="Kadnikov V.V."/>
            <person name="Mardanov A.V."/>
            <person name="Beletsky A.V."/>
            <person name="Banks D."/>
            <person name="Pimenov N.V."/>
            <person name="Frank Y.A."/>
            <person name="Karnachuk O.V."/>
            <person name="Ravin N.V."/>
        </authorList>
    </citation>
    <scope>NUCLEOTIDE SEQUENCE [LARGE SCALE GENOMIC DNA]</scope>
    <source>
        <strain evidence="1">BY5</strain>
    </source>
</reference>